<reference evidence="3 4" key="1">
    <citation type="submission" date="2018-07" db="EMBL/GenBank/DDBJ databases">
        <title>Genomic Encyclopedia of Type Strains, Phase IV (KMG-IV): sequencing the most valuable type-strain genomes for metagenomic binning, comparative biology and taxonomic classification.</title>
        <authorList>
            <person name="Goeker M."/>
        </authorList>
    </citation>
    <scope>NUCLEOTIDE SEQUENCE [LARGE SCALE GENOMIC DNA]</scope>
    <source>
        <strain evidence="3 4">DSM 44290</strain>
    </source>
</reference>
<dbReference type="InterPro" id="IPR043128">
    <property type="entry name" value="Rev_trsase/Diguanyl_cyclase"/>
</dbReference>
<feature type="transmembrane region" description="Helical" evidence="1">
    <location>
        <begin position="62"/>
        <end position="81"/>
    </location>
</feature>
<gene>
    <name evidence="3" type="ORF">DFR76_102354</name>
</gene>
<keyword evidence="1" id="KW-0472">Membrane</keyword>
<dbReference type="AlphaFoldDB" id="A0A370IB58"/>
<dbReference type="PANTHER" id="PTHR45138:SF9">
    <property type="entry name" value="DIGUANYLATE CYCLASE DGCM-RELATED"/>
    <property type="match status" value="1"/>
</dbReference>
<dbReference type="Pfam" id="PF00990">
    <property type="entry name" value="GGDEF"/>
    <property type="match status" value="1"/>
</dbReference>
<dbReference type="InterPro" id="IPR029787">
    <property type="entry name" value="Nucleotide_cyclase"/>
</dbReference>
<dbReference type="SUPFAM" id="SSF55073">
    <property type="entry name" value="Nucleotide cyclase"/>
    <property type="match status" value="1"/>
</dbReference>
<evidence type="ECO:0000313" key="4">
    <source>
        <dbReference type="Proteomes" id="UP000254869"/>
    </source>
</evidence>
<feature type="transmembrane region" description="Helical" evidence="1">
    <location>
        <begin position="171"/>
        <end position="197"/>
    </location>
</feature>
<feature type="transmembrane region" description="Helical" evidence="1">
    <location>
        <begin position="139"/>
        <end position="159"/>
    </location>
</feature>
<feature type="domain" description="GGDEF" evidence="2">
    <location>
        <begin position="228"/>
        <end position="355"/>
    </location>
</feature>
<dbReference type="EMBL" id="QQBC01000002">
    <property type="protein sequence ID" value="RDI67953.1"/>
    <property type="molecule type" value="Genomic_DNA"/>
</dbReference>
<dbReference type="RefSeq" id="WP_067992312.1">
    <property type="nucleotide sequence ID" value="NZ_QQBC01000002.1"/>
</dbReference>
<dbReference type="PROSITE" id="PS50887">
    <property type="entry name" value="GGDEF"/>
    <property type="match status" value="1"/>
</dbReference>
<organism evidence="3 4">
    <name type="scientific">Nocardia pseudobrasiliensis</name>
    <dbReference type="NCBI Taxonomy" id="45979"/>
    <lineage>
        <taxon>Bacteria</taxon>
        <taxon>Bacillati</taxon>
        <taxon>Actinomycetota</taxon>
        <taxon>Actinomycetes</taxon>
        <taxon>Mycobacteriales</taxon>
        <taxon>Nocardiaceae</taxon>
        <taxon>Nocardia</taxon>
    </lineage>
</organism>
<dbReference type="InterPro" id="IPR050469">
    <property type="entry name" value="Diguanylate_Cyclase"/>
</dbReference>
<protein>
    <submittedName>
        <fullName evidence="3">Diguanylate cyclase</fullName>
    </submittedName>
</protein>
<dbReference type="Gene3D" id="3.30.70.270">
    <property type="match status" value="1"/>
</dbReference>
<evidence type="ECO:0000259" key="2">
    <source>
        <dbReference type="PROSITE" id="PS50887"/>
    </source>
</evidence>
<dbReference type="Proteomes" id="UP000254869">
    <property type="component" value="Unassembled WGS sequence"/>
</dbReference>
<name>A0A370IB58_9NOCA</name>
<comment type="caution">
    <text evidence="3">The sequence shown here is derived from an EMBL/GenBank/DDBJ whole genome shotgun (WGS) entry which is preliminary data.</text>
</comment>
<sequence length="361" mass="39136">MKDGHPIARTWWRDRIDYDWLVDTLRSHEALGTLKRVLAGAGLVMLVITVVAALSPSGQTGAIGLTQAGIVASVAVLWTLRWWLLPWPSEIESLIWVALADVAITANNILVQDRLLGAMGSALLVTTGGYVTIFHGPRYLLLHVGWSLLSIVLLSIMLVRGNGHGAGDIGLGIVVVLVSFVVDGFVLPLVQFCHWILRRDALSDPLTGLMNRRGLDYYLPRFPRNRRGGMYIATVDLDRFKAVNDTYGHAFGDEVLIRTARRLRSVADPNALVVRAGGEEFVIVGHLRDRGDNVGERLRGAIETMPDLPVTVTASVGIAVSDGCEPACCELLHLSDTAMYAAKRGGGNAVVVAGDLVPIRR</sequence>
<proteinExistence type="predicted"/>
<dbReference type="NCBIfam" id="TIGR00254">
    <property type="entry name" value="GGDEF"/>
    <property type="match status" value="1"/>
</dbReference>
<dbReference type="STRING" id="1210086.GCA_001613105_00930"/>
<feature type="transmembrane region" description="Helical" evidence="1">
    <location>
        <begin position="37"/>
        <end position="55"/>
    </location>
</feature>
<accession>A0A370IB58</accession>
<feature type="transmembrane region" description="Helical" evidence="1">
    <location>
        <begin position="115"/>
        <end position="133"/>
    </location>
</feature>
<keyword evidence="4" id="KW-1185">Reference proteome</keyword>
<feature type="transmembrane region" description="Helical" evidence="1">
    <location>
        <begin position="93"/>
        <end position="110"/>
    </location>
</feature>
<dbReference type="SMART" id="SM00267">
    <property type="entry name" value="GGDEF"/>
    <property type="match status" value="1"/>
</dbReference>
<evidence type="ECO:0000313" key="3">
    <source>
        <dbReference type="EMBL" id="RDI67953.1"/>
    </source>
</evidence>
<keyword evidence="1" id="KW-1133">Transmembrane helix</keyword>
<dbReference type="CDD" id="cd01949">
    <property type="entry name" value="GGDEF"/>
    <property type="match status" value="1"/>
</dbReference>
<keyword evidence="1" id="KW-0812">Transmembrane</keyword>
<dbReference type="PANTHER" id="PTHR45138">
    <property type="entry name" value="REGULATORY COMPONENTS OF SENSORY TRANSDUCTION SYSTEM"/>
    <property type="match status" value="1"/>
</dbReference>
<evidence type="ECO:0000256" key="1">
    <source>
        <dbReference type="SAM" id="Phobius"/>
    </source>
</evidence>
<dbReference type="GO" id="GO:0052621">
    <property type="term" value="F:diguanylate cyclase activity"/>
    <property type="evidence" value="ECO:0007669"/>
    <property type="project" value="TreeGrafter"/>
</dbReference>
<dbReference type="InterPro" id="IPR000160">
    <property type="entry name" value="GGDEF_dom"/>
</dbReference>